<evidence type="ECO:0000259" key="3">
    <source>
        <dbReference type="Pfam" id="PF16344"/>
    </source>
</evidence>
<dbReference type="InterPro" id="IPR012373">
    <property type="entry name" value="Ferrdict_sens_TM"/>
</dbReference>
<dbReference type="InterPro" id="IPR032508">
    <property type="entry name" value="FecR_C"/>
</dbReference>
<protein>
    <submittedName>
        <fullName evidence="4">FecR domain-containing protein</fullName>
    </submittedName>
</protein>
<comment type="caution">
    <text evidence="4">The sequence shown here is derived from an EMBL/GenBank/DDBJ whole genome shotgun (WGS) entry which is preliminary data.</text>
</comment>
<gene>
    <name evidence="4" type="ORF">QNI16_17610</name>
</gene>
<dbReference type="Pfam" id="PF04773">
    <property type="entry name" value="FecR"/>
    <property type="match status" value="1"/>
</dbReference>
<feature type="transmembrane region" description="Helical" evidence="1">
    <location>
        <begin position="104"/>
        <end position="123"/>
    </location>
</feature>
<dbReference type="RefSeq" id="WP_313981294.1">
    <property type="nucleotide sequence ID" value="NZ_JASJOS010000007.1"/>
</dbReference>
<keyword evidence="1" id="KW-1133">Transmembrane helix</keyword>
<dbReference type="PANTHER" id="PTHR30273:SF2">
    <property type="entry name" value="PROTEIN FECR"/>
    <property type="match status" value="1"/>
</dbReference>
<dbReference type="PIRSF" id="PIRSF018266">
    <property type="entry name" value="FecR"/>
    <property type="match status" value="1"/>
</dbReference>
<dbReference type="Gene3D" id="2.60.120.1440">
    <property type="match status" value="1"/>
</dbReference>
<dbReference type="Proteomes" id="UP001241110">
    <property type="component" value="Unassembled WGS sequence"/>
</dbReference>
<sequence length="342" mass="40016">MDYLHYTAIDFVLDEYFQQWILSPNEETDSFWDTWQLQHPEKEMEIEEARRTIHALRFKADILLNEQQHRMLRNILESIQKKDQVIPLIKEKKVLVWYTHWKRIAAGLLVGAFAISAISYWYLNRKISYETKYGEIQTIILPDQTKVTLNAHSRLHFERNWQSDKPREVWLKGEAFFEVTKKTPHDPAARFQVHTEDLTVEVLGTKFNVNQREQLTAVSLNEGKIQLKLETTTPSKDILMAPGEMVKFSETNQKIEKITIQAENQSSWTKNFWVLTNTSLAEIAKRIETTYGYKVSITNEQLLSESISGVLPTRNIKNLLDVLSTTYNVKIQITNNRITISK</sequence>
<evidence type="ECO:0000313" key="5">
    <source>
        <dbReference type="Proteomes" id="UP001241110"/>
    </source>
</evidence>
<evidence type="ECO:0000259" key="2">
    <source>
        <dbReference type="Pfam" id="PF04773"/>
    </source>
</evidence>
<dbReference type="EMBL" id="JASJOS010000007">
    <property type="protein sequence ID" value="MDJ1482327.1"/>
    <property type="molecule type" value="Genomic_DNA"/>
</dbReference>
<dbReference type="Gene3D" id="3.55.50.30">
    <property type="match status" value="1"/>
</dbReference>
<proteinExistence type="predicted"/>
<reference evidence="4" key="1">
    <citation type="submission" date="2023-05" db="EMBL/GenBank/DDBJ databases">
        <authorList>
            <person name="Zhang X."/>
        </authorList>
    </citation>
    <scope>NUCLEOTIDE SEQUENCE</scope>
    <source>
        <strain evidence="4">YF14B1</strain>
    </source>
</reference>
<accession>A0AAE3U853</accession>
<dbReference type="InterPro" id="IPR006860">
    <property type="entry name" value="FecR"/>
</dbReference>
<dbReference type="GO" id="GO:0016989">
    <property type="term" value="F:sigma factor antagonist activity"/>
    <property type="evidence" value="ECO:0007669"/>
    <property type="project" value="TreeGrafter"/>
</dbReference>
<evidence type="ECO:0000313" key="4">
    <source>
        <dbReference type="EMBL" id="MDJ1482327.1"/>
    </source>
</evidence>
<feature type="domain" description="Protein FecR C-terminal" evidence="3">
    <location>
        <begin position="274"/>
        <end position="340"/>
    </location>
</feature>
<dbReference type="PANTHER" id="PTHR30273">
    <property type="entry name" value="PERIPLASMIC SIGNAL SENSOR AND SIGMA FACTOR ACTIVATOR FECR-RELATED"/>
    <property type="match status" value="1"/>
</dbReference>
<dbReference type="Pfam" id="PF16344">
    <property type="entry name" value="FecR_C"/>
    <property type="match status" value="1"/>
</dbReference>
<feature type="domain" description="FecR protein" evidence="2">
    <location>
        <begin position="129"/>
        <end position="225"/>
    </location>
</feature>
<name>A0AAE3U853_9BACT</name>
<organism evidence="4 5">
    <name type="scientific">Xanthocytophaga flava</name>
    <dbReference type="NCBI Taxonomy" id="3048013"/>
    <lineage>
        <taxon>Bacteria</taxon>
        <taxon>Pseudomonadati</taxon>
        <taxon>Bacteroidota</taxon>
        <taxon>Cytophagia</taxon>
        <taxon>Cytophagales</taxon>
        <taxon>Rhodocytophagaceae</taxon>
        <taxon>Xanthocytophaga</taxon>
    </lineage>
</organism>
<evidence type="ECO:0000256" key="1">
    <source>
        <dbReference type="SAM" id="Phobius"/>
    </source>
</evidence>
<keyword evidence="1" id="KW-0472">Membrane</keyword>
<keyword evidence="1" id="KW-0812">Transmembrane</keyword>
<dbReference type="AlphaFoldDB" id="A0AAE3U853"/>